<reference evidence="2" key="1">
    <citation type="submission" date="2009-12" db="EMBL/GenBank/DDBJ databases">
        <authorList>
            <person name="Weinstock G."/>
            <person name="Sodergren E."/>
            <person name="Clifton S."/>
            <person name="Fulton L."/>
            <person name="Fulton B."/>
            <person name="Courtney L."/>
            <person name="Fronick C."/>
            <person name="Harrison M."/>
            <person name="Strong C."/>
            <person name="Farmer C."/>
            <person name="Delahaunty K."/>
            <person name="Markovic C."/>
            <person name="Hall O."/>
            <person name="Minx P."/>
            <person name="Tomlinson C."/>
            <person name="Mitreva M."/>
            <person name="Nelson J."/>
            <person name="Hou S."/>
            <person name="Wollam A."/>
            <person name="Pepin K.H."/>
            <person name="Johnson M."/>
            <person name="Bhonagiri V."/>
            <person name="Nash W.E."/>
            <person name="Warren W."/>
            <person name="Chinwalla A."/>
            <person name="Mardis E.R."/>
            <person name="Wilson R.K."/>
        </authorList>
    </citation>
    <scope>NUCLEOTIDE SEQUENCE [LARGE SCALE GENOMIC DNA]</scope>
    <source>
        <strain evidence="2">DSM 15176</strain>
    </source>
</reference>
<feature type="compositionally biased region" description="Basic and acidic residues" evidence="1">
    <location>
        <begin position="8"/>
        <end position="19"/>
    </location>
</feature>
<comment type="caution">
    <text evidence="2">The sequence shown here is derived from an EMBL/GenBank/DDBJ whole genome shotgun (WGS) entry which is preliminary data.</text>
</comment>
<accession>D1PIC8</accession>
<evidence type="ECO:0000313" key="2">
    <source>
        <dbReference type="EMBL" id="EFB77513.1"/>
    </source>
</evidence>
<evidence type="ECO:0000256" key="1">
    <source>
        <dbReference type="SAM" id="MobiDB-lite"/>
    </source>
</evidence>
<keyword evidence="3" id="KW-1185">Reference proteome</keyword>
<name>D1PIC8_9FIRM</name>
<gene>
    <name evidence="2" type="ORF">SUBVAR_04093</name>
</gene>
<feature type="region of interest" description="Disordered" evidence="1">
    <location>
        <begin position="1"/>
        <end position="56"/>
    </location>
</feature>
<protein>
    <submittedName>
        <fullName evidence="2">Uncharacterized protein</fullName>
    </submittedName>
</protein>
<dbReference type="STRING" id="411471.SUBVAR_04093"/>
<evidence type="ECO:0000313" key="3">
    <source>
        <dbReference type="Proteomes" id="UP000003438"/>
    </source>
</evidence>
<organism evidence="2 3">
    <name type="scientific">Subdoligranulum variabile DSM 15176</name>
    <dbReference type="NCBI Taxonomy" id="411471"/>
    <lineage>
        <taxon>Bacteria</taxon>
        <taxon>Bacillati</taxon>
        <taxon>Bacillota</taxon>
        <taxon>Clostridia</taxon>
        <taxon>Eubacteriales</taxon>
        <taxon>Oscillospiraceae</taxon>
        <taxon>Subdoligranulum</taxon>
    </lineage>
</organism>
<dbReference type="Proteomes" id="UP000003438">
    <property type="component" value="Unassembled WGS sequence"/>
</dbReference>
<dbReference type="AlphaFoldDB" id="D1PIC8"/>
<proteinExistence type="predicted"/>
<dbReference type="EMBL" id="ACBY02000010">
    <property type="protein sequence ID" value="EFB77513.1"/>
    <property type="molecule type" value="Genomic_DNA"/>
</dbReference>
<dbReference type="HOGENOM" id="CLU_3012595_0_0_9"/>
<sequence>MSLVSLYEHQRPSTRDSRPRRPQNFAACQGAAPRGMMEPVPDGGCPAAHSLRRCEP</sequence>